<dbReference type="InterPro" id="IPR005122">
    <property type="entry name" value="Uracil-DNA_glycosylase-like"/>
</dbReference>
<dbReference type="HOGENOM" id="CLU_075800_0_0_11"/>
<dbReference type="CDD" id="cd10033">
    <property type="entry name" value="UDG_like"/>
    <property type="match status" value="1"/>
</dbReference>
<proteinExistence type="predicted"/>
<dbReference type="InterPro" id="IPR036895">
    <property type="entry name" value="Uracil-DNA_glycosylase-like_sf"/>
</dbReference>
<dbReference type="PANTHER" id="PTHR42160:SF1">
    <property type="entry name" value="URACIL-DNA GLYCOSYLASE SUPERFAMILY PROTEIN"/>
    <property type="match status" value="1"/>
</dbReference>
<dbReference type="InterPro" id="IPR047124">
    <property type="entry name" value="HI_0220.2"/>
</dbReference>
<name>D2NS64_ROTMD</name>
<protein>
    <submittedName>
        <fullName evidence="2">Uracil-DNA glycosylase</fullName>
    </submittedName>
</protein>
<keyword evidence="3" id="KW-1185">Reference proteome</keyword>
<dbReference type="PANTHER" id="PTHR42160">
    <property type="entry name" value="URACIL-DNA GLYCOSYLASE SUPERFAMILY PROTEIN"/>
    <property type="match status" value="1"/>
</dbReference>
<feature type="domain" description="Uracil-DNA glycosylase-like" evidence="1">
    <location>
        <begin position="62"/>
        <end position="223"/>
    </location>
</feature>
<reference evidence="2 3" key="3">
    <citation type="journal article" date="2010" name="Sequencing">
        <title>Complete Genome Sequence of Rothia mucilaginosa DY-18: A Clinical Isolate with Dense Meshwork-Like Structures from a Persistent Apical Periodontitis Lesion.</title>
        <authorList>
            <person name="Yamane K."/>
            <person name="Nambu T."/>
            <person name="Yamanaka T."/>
            <person name="Mashimo C."/>
            <person name="Sugimori C."/>
            <person name="Leung K.-P."/>
            <person name="Fukushima H."/>
        </authorList>
    </citation>
    <scope>NUCLEOTIDE SEQUENCE [LARGE SCALE GENOMIC DNA]</scope>
    <source>
        <strain evidence="2 3">DY-18</strain>
    </source>
</reference>
<reference evidence="2 3" key="2">
    <citation type="journal article" date="2010" name="J Osaka Dent Univ">
        <title>Isolation and identification of Rothia mucilaginosa from persistent apical periodontitis lesions.</title>
        <authorList>
            <person name="Yamane K."/>
            <person name="Yoshida M."/>
            <person name="Fujihira T."/>
            <person name="Baba T."/>
            <person name="Tsuji N."/>
            <person name="Hayashi H."/>
            <person name="Sugimori C."/>
            <person name="Yamanaka T."/>
            <person name="Mashimo C."/>
            <person name="Nambu T."/>
            <person name="Kawai H."/>
            <person name="Fukushima H."/>
        </authorList>
    </citation>
    <scope>NUCLEOTIDE SEQUENCE [LARGE SCALE GENOMIC DNA]</scope>
    <source>
        <strain evidence="2 3">DY-18</strain>
    </source>
</reference>
<dbReference type="eggNOG" id="COG1573">
    <property type="taxonomic scope" value="Bacteria"/>
</dbReference>
<organism evidence="2 3">
    <name type="scientific">Rothia mucilaginosa (strain DY-18)</name>
    <name type="common">Stomatococcus mucilaginosus</name>
    <dbReference type="NCBI Taxonomy" id="680646"/>
    <lineage>
        <taxon>Bacteria</taxon>
        <taxon>Bacillati</taxon>
        <taxon>Actinomycetota</taxon>
        <taxon>Actinomycetes</taxon>
        <taxon>Micrococcales</taxon>
        <taxon>Micrococcaceae</taxon>
        <taxon>Rothia</taxon>
    </lineage>
</organism>
<dbReference type="SMART" id="SM00986">
    <property type="entry name" value="UDG"/>
    <property type="match status" value="1"/>
</dbReference>
<sequence>MLCLRRGVRTVLREAPSSMAATHHNLPEHLVQQILETDPPLAEQIRLDSQNREFTERGWEPVYSASPHARIVVIGQAPGRAAQESRIPWNDPSGVKLREWMGVTDEQFYDPDLISLLPMDFYYPGKGAHGDNPPRKDFAPKWHPQLLELMPDVQLILLVGAYSQKHYLDGVHAPKAQKNLTETVRAWESYLPKFLPLVHPSPLNFRWQAKNPWFEQEVIPALQKRVGEVLESA</sequence>
<evidence type="ECO:0000313" key="3">
    <source>
        <dbReference type="Proteomes" id="UP000001883"/>
    </source>
</evidence>
<gene>
    <name evidence="2" type="ordered locus">RMDY18_06580</name>
</gene>
<evidence type="ECO:0000313" key="2">
    <source>
        <dbReference type="EMBL" id="BAI64490.1"/>
    </source>
</evidence>
<dbReference type="KEGG" id="rmu:RMDY18_06580"/>
<reference evidence="3" key="1">
    <citation type="submission" date="2009-07" db="EMBL/GenBank/DDBJ databases">
        <title>Complete genome sequence of Rothia mucilaginosa DJ.</title>
        <authorList>
            <person name="Yamane K."/>
            <person name="Nambu T."/>
            <person name="Mashimo C."/>
            <person name="Sugimori C."/>
            <person name="Yamanaka T."/>
            <person name="Leung K."/>
            <person name="Fukushima H."/>
        </authorList>
    </citation>
    <scope>NUCLEOTIDE SEQUENCE [LARGE SCALE GENOMIC DNA]</scope>
    <source>
        <strain evidence="3">DY-18</strain>
    </source>
</reference>
<dbReference type="Pfam" id="PF03167">
    <property type="entry name" value="UDG"/>
    <property type="match status" value="1"/>
</dbReference>
<dbReference type="EMBL" id="AP011540">
    <property type="protein sequence ID" value="BAI64490.1"/>
    <property type="molecule type" value="Genomic_DNA"/>
</dbReference>
<dbReference type="Gene3D" id="3.40.470.10">
    <property type="entry name" value="Uracil-DNA glycosylase-like domain"/>
    <property type="match status" value="1"/>
</dbReference>
<dbReference type="Proteomes" id="UP000001883">
    <property type="component" value="Chromosome"/>
</dbReference>
<evidence type="ECO:0000259" key="1">
    <source>
        <dbReference type="SMART" id="SM00986"/>
    </source>
</evidence>
<dbReference type="SMART" id="SM00987">
    <property type="entry name" value="UreE_C"/>
    <property type="match status" value="1"/>
</dbReference>
<accession>D2NS64</accession>
<dbReference type="SUPFAM" id="SSF52141">
    <property type="entry name" value="Uracil-DNA glycosylase-like"/>
    <property type="match status" value="1"/>
</dbReference>
<dbReference type="AlphaFoldDB" id="D2NS64"/>
<dbReference type="STRING" id="680646.RMDY18_06580"/>